<evidence type="ECO:0000313" key="2">
    <source>
        <dbReference type="Proteomes" id="UP000020406"/>
    </source>
</evidence>
<proteinExistence type="predicted"/>
<organism evidence="1 2">
    <name type="scientific">Xylella taiwanensis</name>
    <dbReference type="NCBI Taxonomy" id="1444770"/>
    <lineage>
        <taxon>Bacteria</taxon>
        <taxon>Pseudomonadati</taxon>
        <taxon>Pseudomonadota</taxon>
        <taxon>Gammaproteobacteria</taxon>
        <taxon>Lysobacterales</taxon>
        <taxon>Lysobacteraceae</taxon>
        <taxon>Xylella</taxon>
    </lineage>
</organism>
<gene>
    <name evidence="1" type="ORF">AF72_05400</name>
</gene>
<dbReference type="AlphaFoldDB" id="Z9JJA9"/>
<name>Z9JJA9_9GAMM</name>
<protein>
    <submittedName>
        <fullName evidence="1">Uncharacterized protein</fullName>
    </submittedName>
</protein>
<dbReference type="EMBL" id="JDSQ01000007">
    <property type="protein sequence ID" value="EWS78485.1"/>
    <property type="molecule type" value="Genomic_DNA"/>
</dbReference>
<accession>Z9JJA9</accession>
<dbReference type="PATRIC" id="fig|1444770.3.peg.1289"/>
<comment type="caution">
    <text evidence="1">The sequence shown here is derived from an EMBL/GenBank/DDBJ whole genome shotgun (WGS) entry which is preliminary data.</text>
</comment>
<dbReference type="Proteomes" id="UP000020406">
    <property type="component" value="Unassembled WGS sequence"/>
</dbReference>
<evidence type="ECO:0000313" key="1">
    <source>
        <dbReference type="EMBL" id="EWS78485.1"/>
    </source>
</evidence>
<reference evidence="1 2" key="1">
    <citation type="journal article" date="2014" name="Genome Announc.">
        <title>Draft Genome Sequence of Xylella fastidiosa Pear Leaf Scorch Strain in Taiwan.</title>
        <authorList>
            <person name="Su C.C."/>
            <person name="Deng W.L."/>
            <person name="Jan F.J."/>
            <person name="Chang C.J."/>
            <person name="Huang H."/>
            <person name="Chen J."/>
        </authorList>
    </citation>
    <scope>NUCLEOTIDE SEQUENCE [LARGE SCALE GENOMIC DNA]</scope>
    <source>
        <strain evidence="1 2">PLS229</strain>
    </source>
</reference>
<sequence>MNASLALDGVIFKLQLYILAAPPLVIQTRLCAAVQ</sequence>